<keyword evidence="1" id="KW-0472">Membrane</keyword>
<protein>
    <submittedName>
        <fullName evidence="2">Uncharacterized protein</fullName>
    </submittedName>
</protein>
<proteinExistence type="predicted"/>
<dbReference type="EMBL" id="GIFC01010384">
    <property type="protein sequence ID" value="MXU92467.1"/>
    <property type="molecule type" value="Transcribed_RNA"/>
</dbReference>
<evidence type="ECO:0000256" key="1">
    <source>
        <dbReference type="SAM" id="Phobius"/>
    </source>
</evidence>
<keyword evidence="1" id="KW-0812">Transmembrane</keyword>
<reference evidence="2" key="1">
    <citation type="submission" date="2019-12" db="EMBL/GenBank/DDBJ databases">
        <title>An insight into the sialome of adult female Ixodes ricinus ticks feeding for 6 days.</title>
        <authorList>
            <person name="Perner J."/>
            <person name="Ribeiro J.M.C."/>
        </authorList>
    </citation>
    <scope>NUCLEOTIDE SEQUENCE</scope>
    <source>
        <strain evidence="2">Semi-engorged</strain>
        <tissue evidence="2">Salivary glands</tissue>
    </source>
</reference>
<feature type="transmembrane region" description="Helical" evidence="1">
    <location>
        <begin position="110"/>
        <end position="128"/>
    </location>
</feature>
<organism evidence="2">
    <name type="scientific">Ixodes ricinus</name>
    <name type="common">Common tick</name>
    <name type="synonym">Acarus ricinus</name>
    <dbReference type="NCBI Taxonomy" id="34613"/>
    <lineage>
        <taxon>Eukaryota</taxon>
        <taxon>Metazoa</taxon>
        <taxon>Ecdysozoa</taxon>
        <taxon>Arthropoda</taxon>
        <taxon>Chelicerata</taxon>
        <taxon>Arachnida</taxon>
        <taxon>Acari</taxon>
        <taxon>Parasitiformes</taxon>
        <taxon>Ixodida</taxon>
        <taxon>Ixodoidea</taxon>
        <taxon>Ixodidae</taxon>
        <taxon>Ixodinae</taxon>
        <taxon>Ixodes</taxon>
    </lineage>
</organism>
<dbReference type="AlphaFoldDB" id="A0A6B0URP5"/>
<keyword evidence="1" id="KW-1133">Transmembrane helix</keyword>
<name>A0A6B0URP5_IXORI</name>
<sequence length="133" mass="13764">MSCWRVIRGAAGTVGGASSALFGLTRVSAGFTGDAGRSLLAVSSNVVRGERVHVHQLGVEAVQQGAESHAVAPRGRQVGHLQATVASSHPLAPGEQVFRGLLFRVGGPPGLALGVLGWFGWHLLLLFLHRDGG</sequence>
<evidence type="ECO:0000313" key="2">
    <source>
        <dbReference type="EMBL" id="MXU92467.1"/>
    </source>
</evidence>
<accession>A0A6B0URP5</accession>